<dbReference type="SUPFAM" id="SSF82771">
    <property type="entry name" value="GIY-YIG endonuclease"/>
    <property type="match status" value="1"/>
</dbReference>
<sequence length="113" mass="12860">MEKGGHVYILASKGKRLYTGVTSNLQIRVAQHKSKLHPTSFTARYNIDRLVYYQGFETIEEAILRESQIKNMHRITKIQLVVSHNPTWQDLSAAWGTPAPSFDETKLSAPVTF</sequence>
<dbReference type="PROSITE" id="PS50164">
    <property type="entry name" value="GIY_YIG"/>
    <property type="match status" value="1"/>
</dbReference>
<dbReference type="InterPro" id="IPR050190">
    <property type="entry name" value="UPF0213_domain"/>
</dbReference>
<dbReference type="Proteomes" id="UP000000343">
    <property type="component" value="Chromosome"/>
</dbReference>
<dbReference type="Pfam" id="PF01541">
    <property type="entry name" value="GIY-YIG"/>
    <property type="match status" value="1"/>
</dbReference>
<dbReference type="SMART" id="SM00465">
    <property type="entry name" value="GIYc"/>
    <property type="match status" value="1"/>
</dbReference>
<dbReference type="KEGG" id="acm:AciX9_0765"/>
<name>E8X0H0_GRATM</name>
<evidence type="ECO:0000313" key="3">
    <source>
        <dbReference type="EMBL" id="ADW67834.1"/>
    </source>
</evidence>
<evidence type="ECO:0000259" key="2">
    <source>
        <dbReference type="PROSITE" id="PS50164"/>
    </source>
</evidence>
<proteinExistence type="inferred from homology"/>
<dbReference type="eggNOG" id="COG2827">
    <property type="taxonomic scope" value="Bacteria"/>
</dbReference>
<dbReference type="AlphaFoldDB" id="E8X0H0"/>
<dbReference type="InterPro" id="IPR000305">
    <property type="entry name" value="GIY-YIG_endonuc"/>
</dbReference>
<dbReference type="HOGENOM" id="CLU_135650_3_1_0"/>
<dbReference type="InterPro" id="IPR035901">
    <property type="entry name" value="GIY-YIG_endonuc_sf"/>
</dbReference>
<dbReference type="OrthoDB" id="9807770at2"/>
<protein>
    <submittedName>
        <fullName evidence="3">Excinuclease ABC C subunit domain protein</fullName>
    </submittedName>
</protein>
<gene>
    <name evidence="3" type="ordered locus">AciX9_0765</name>
</gene>
<organism evidence="4">
    <name type="scientific">Granulicella tundricola (strain ATCC BAA-1859 / DSM 23138 / MP5ACTX9)</name>
    <dbReference type="NCBI Taxonomy" id="1198114"/>
    <lineage>
        <taxon>Bacteria</taxon>
        <taxon>Pseudomonadati</taxon>
        <taxon>Acidobacteriota</taxon>
        <taxon>Terriglobia</taxon>
        <taxon>Terriglobales</taxon>
        <taxon>Acidobacteriaceae</taxon>
        <taxon>Granulicella</taxon>
    </lineage>
</organism>
<dbReference type="PANTHER" id="PTHR34477">
    <property type="entry name" value="UPF0213 PROTEIN YHBQ"/>
    <property type="match status" value="1"/>
</dbReference>
<dbReference type="PaxDb" id="1198114-AciX9_0765"/>
<evidence type="ECO:0000313" key="4">
    <source>
        <dbReference type="Proteomes" id="UP000000343"/>
    </source>
</evidence>
<comment type="similarity">
    <text evidence="1">Belongs to the UPF0213 family.</text>
</comment>
<dbReference type="CDD" id="cd10448">
    <property type="entry name" value="GIY-YIG_unchar_3"/>
    <property type="match status" value="1"/>
</dbReference>
<keyword evidence="4" id="KW-1185">Reference proteome</keyword>
<dbReference type="Gene3D" id="3.40.1440.10">
    <property type="entry name" value="GIY-YIG endonuclease"/>
    <property type="match status" value="1"/>
</dbReference>
<reference evidence="4" key="1">
    <citation type="submission" date="2011-01" db="EMBL/GenBank/DDBJ databases">
        <title>Complete sequence of chromosome of Acidobacterium sp. MP5ACTX9.</title>
        <authorList>
            <consortium name="US DOE Joint Genome Institute"/>
            <person name="Lucas S."/>
            <person name="Copeland A."/>
            <person name="Lapidus A."/>
            <person name="Cheng J.-F."/>
            <person name="Goodwin L."/>
            <person name="Pitluck S."/>
            <person name="Teshima H."/>
            <person name="Detter J.C."/>
            <person name="Han C."/>
            <person name="Tapia R."/>
            <person name="Land M."/>
            <person name="Hauser L."/>
            <person name="Kyrpides N."/>
            <person name="Ivanova N."/>
            <person name="Ovchinnikova G."/>
            <person name="Pagani I."/>
            <person name="Rawat S.R."/>
            <person name="Mannisto M."/>
            <person name="Haggblom M.M."/>
            <person name="Woyke T."/>
        </authorList>
    </citation>
    <scope>NUCLEOTIDE SEQUENCE [LARGE SCALE GENOMIC DNA]</scope>
    <source>
        <strain evidence="4">MP5ACTX9</strain>
    </source>
</reference>
<dbReference type="EMBL" id="CP002480">
    <property type="protein sequence ID" value="ADW67834.1"/>
    <property type="molecule type" value="Genomic_DNA"/>
</dbReference>
<dbReference type="PANTHER" id="PTHR34477:SF5">
    <property type="entry name" value="BSL5627 PROTEIN"/>
    <property type="match status" value="1"/>
</dbReference>
<evidence type="ECO:0000256" key="1">
    <source>
        <dbReference type="ARBA" id="ARBA00007435"/>
    </source>
</evidence>
<dbReference type="STRING" id="1198114.AciX9_0765"/>
<accession>E8X0H0</accession>
<feature type="domain" description="GIY-YIG" evidence="2">
    <location>
        <begin position="3"/>
        <end position="79"/>
    </location>
</feature>
<dbReference type="RefSeq" id="WP_013579160.1">
    <property type="nucleotide sequence ID" value="NC_015064.1"/>
</dbReference>